<feature type="compositionally biased region" description="Basic and acidic residues" evidence="2">
    <location>
        <begin position="1313"/>
        <end position="1323"/>
    </location>
</feature>
<feature type="coiled-coil region" evidence="1">
    <location>
        <begin position="329"/>
        <end position="363"/>
    </location>
</feature>
<sequence>MDPIECEMDENPKRGEGGGGGGAAEPDDRASMNSLILWNITKALEQNPNMNLEGALREVSQLVSSSAYGAVSRALASEQRHLACALLAWQQLGHRRVDSLLQLVESREKAKAHVASLIQEVHGEAEQQQPVQFKNYSDCVIQTSHVGMNGSRPSVMGPVVTLPALPRPRLWTQPGCARPRASAQPSLERPWASPPCLARPLVMRVEDSSGQAPTTSRRVCCKGPPKPSSALPRPPLRVPSSNNNQLQQRCCKRRNRDANAAESFASGPYEAADEESVTSAEEGEPAGEVAAELRARTRQLARRQAQRAELLQRAEAAWQDLERGFQKKLQLSKEKEENIAKQLEHVEEEYEEYKKVTSELDENLKTRIAAVEAEKSKLMEMEKAMCELACTRHQLNEDANKKKGTLSKQQCNCLQYERDNQFKEEQAKNKMNSVKNDLEAARLLALEAERVRAKELKDIKNSITQTAAALKREEDENDTRTEQLEQLRKKKEQTEKALGECKLACETAVSEALEDLRRRRLELGDMQVTVAECRCQLPEDAAVEAKRTPSLAVVCYCPPDGKPLKGCSCTTLRCRLLTELLHSLFGGLQEELGLTGSSMPCQLLKCLDDKHNWDRSTDLKIHLKNYFLQLLVGEMEIAIAASIEMYHAKWIGACCADRGPPCPTSCQALEARARELAEELMKQQSAASQYSCDPCRCDTRVYTCQVQPQTRSQGTGGGGGGPGGASRWRRTLNHVTLLRSQIEDLKRESIKKTDLSLMEQKIVKLVQRASGPNRAFTTFNKESKELKRNLRCELEHDKIEAEGNTRDAKKHSVKMDKPKYQAKSSKEIRNVKVKLNRCDTNEQIVKFNEFNKASMLKNLQVECGGSKRRKSMNQCKMGGKKPVTVNMCYTVEKDDRTLMEAQPDIPSDEDDIPVCETTTINTESNISYNATNTIEANLHRTESQERKLCNDSCVCFNKIPASVSINEVLKSLSYIRKNINAHVDDTNDDFQETLKTQLARKQNDQITLKRSERDDCDFNSNTVSILPINHKDNIKFVSDSKEIVLKCNTGSISLKIPSEIPEKDILENERFNLKLPTNESVRLATFDVHSSKEINNQLHLDTLNEFAVPLIKVSNQKKYQTDSNNFLKVLSPMSILSEKSKYVSKNNINKSENITSKSHESGKKNVTSSDEDMLPNYETQNEIQENPPTSICSEKNSNAITSLIDSTNKMRQIVNCVSNRSNRHSDGSQRKRNMESDFNLNIVNQDRIFGITMENNYTERNQAAPTLDDVTHSIDGVANKIVDDDYSIPNFDTNVTEEKSANVKFSTESNLDESGKQKNKNIDKNGISKGISAKPLFTNNESNYKGNKNDKVCGTESEYMGEINLDKSIEHNCRCGADYDFKCINSKVINATNCKCEYEKQSKIDYVKNSTANEVLLDNLPVNPFVSLSAPNKLPETVTIDDINYNIKMNENNSIKETIYDVIRKSNLFSSNYDYDVNFLGVTLKNDKCLKPFKTEVLDSYRVNSGSDNNKKYSKMVPFSNKKCTHNVINKAVVTDITSNSNENKTCKCNQNLKEMEGMVDRIFLPYKRTKQTKDEALDTQSLMREFEVYSRKDEPCVCCDNNFLKEESENLEVNTYELIREHLKKKIQEFTRNVNYESNRSRISKDEEEKLLTSILHNVQEVIFKNTNSITCRCNTEMQMEHSWNRAYILLQEYLKTKIQRVQCSCSTTVENDRNSLNDILNKVNKHIDNDFERLKKRCKSESPKQNIEHTPIKLEKDNISQTSKVIAKDCNTTDVSAKIIQNAIDETTQKSFVKCDVPSQVSRYFDAQNKGCDALVLTVTDNGNQSSLEFGSQEKERGSTFFGCLCAYDNSTQPNHEDKSHVIKKETDKFESNRHCTEIIGDNIDRALALPYVGCTIECSCDKPLSQCDCAKCVLRNNNDKTSTLYNHYLDKSLPQNVAYIMDNALNPTDKRNVNDLFHDEQFCKQEYKAIATEVKSVQYVCNTRRNTMTSVSSPETMILKDSSSINRRKKLTTNTFVQNVFGSSPSAVGDLPLLENVESVPGDPLYFPIGCELSEVASQNCDCKTVPICHVKMLVEDIENRLADCKCVCDSLIPKVCPVHSFCN</sequence>
<feature type="region of interest" description="Disordered" evidence="2">
    <location>
        <begin position="1147"/>
        <end position="1173"/>
    </location>
</feature>
<accession>A0ABQ7QGR5</accession>
<dbReference type="PANTHER" id="PTHR45615:SF40">
    <property type="entry name" value="MYOSIN HEAVY CHAIN, NON-MUSCLE"/>
    <property type="match status" value="1"/>
</dbReference>
<evidence type="ECO:0000313" key="4">
    <source>
        <dbReference type="Proteomes" id="UP000823941"/>
    </source>
</evidence>
<gene>
    <name evidence="3" type="ORF">JYU34_011365</name>
</gene>
<evidence type="ECO:0000256" key="1">
    <source>
        <dbReference type="SAM" id="Coils"/>
    </source>
</evidence>
<proteinExistence type="predicted"/>
<reference evidence="3 4" key="1">
    <citation type="submission" date="2021-06" db="EMBL/GenBank/DDBJ databases">
        <title>A haploid diamondback moth (Plutella xylostella L.) genome assembly resolves 31 chromosomes and identifies a diamide resistance mutation.</title>
        <authorList>
            <person name="Ward C.M."/>
            <person name="Perry K.D."/>
            <person name="Baker G."/>
            <person name="Powis K."/>
            <person name="Heckel D.G."/>
            <person name="Baxter S.W."/>
        </authorList>
    </citation>
    <scope>NUCLEOTIDE SEQUENCE [LARGE SCALE GENOMIC DNA]</scope>
    <source>
        <strain evidence="3 4">LV</strain>
        <tissue evidence="3">Single pupa</tissue>
    </source>
</reference>
<feature type="region of interest" description="Disordered" evidence="2">
    <location>
        <begin position="173"/>
        <end position="193"/>
    </location>
</feature>
<dbReference type="EMBL" id="JAHIBW010000015">
    <property type="protein sequence ID" value="KAG7304423.1"/>
    <property type="molecule type" value="Genomic_DNA"/>
</dbReference>
<feature type="region of interest" description="Disordered" evidence="2">
    <location>
        <begin position="1306"/>
        <end position="1325"/>
    </location>
</feature>
<evidence type="ECO:0000313" key="3">
    <source>
        <dbReference type="EMBL" id="KAG7304423.1"/>
    </source>
</evidence>
<feature type="region of interest" description="Disordered" evidence="2">
    <location>
        <begin position="1"/>
        <end position="28"/>
    </location>
</feature>
<keyword evidence="4" id="KW-1185">Reference proteome</keyword>
<dbReference type="Proteomes" id="UP000823941">
    <property type="component" value="Chromosome 15"/>
</dbReference>
<dbReference type="PANTHER" id="PTHR45615">
    <property type="entry name" value="MYOSIN HEAVY CHAIN, NON-MUSCLE"/>
    <property type="match status" value="1"/>
</dbReference>
<feature type="compositionally biased region" description="Acidic residues" evidence="2">
    <location>
        <begin position="271"/>
        <end position="285"/>
    </location>
</feature>
<feature type="compositionally biased region" description="Polar residues" evidence="2">
    <location>
        <begin position="1147"/>
        <end position="1156"/>
    </location>
</feature>
<evidence type="ECO:0000256" key="2">
    <source>
        <dbReference type="SAM" id="MobiDB-lite"/>
    </source>
</evidence>
<protein>
    <submittedName>
        <fullName evidence="3">Uncharacterized protein</fullName>
    </submittedName>
</protein>
<feature type="coiled-coil region" evidence="1">
    <location>
        <begin position="424"/>
        <end position="504"/>
    </location>
</feature>
<feature type="compositionally biased region" description="Pro residues" evidence="2">
    <location>
        <begin position="224"/>
        <end position="237"/>
    </location>
</feature>
<feature type="compositionally biased region" description="Basic and acidic residues" evidence="2">
    <location>
        <begin position="813"/>
        <end position="825"/>
    </location>
</feature>
<name>A0ABQ7QGR5_PLUXY</name>
<feature type="compositionally biased region" description="Polar residues" evidence="2">
    <location>
        <begin position="208"/>
        <end position="217"/>
    </location>
</feature>
<feature type="region of interest" description="Disordered" evidence="2">
    <location>
        <begin position="804"/>
        <end position="825"/>
    </location>
</feature>
<comment type="caution">
    <text evidence="3">The sequence shown here is derived from an EMBL/GenBank/DDBJ whole genome shotgun (WGS) entry which is preliminary data.</text>
</comment>
<organism evidence="3 4">
    <name type="scientific">Plutella xylostella</name>
    <name type="common">Diamondback moth</name>
    <name type="synonym">Plutella maculipennis</name>
    <dbReference type="NCBI Taxonomy" id="51655"/>
    <lineage>
        <taxon>Eukaryota</taxon>
        <taxon>Metazoa</taxon>
        <taxon>Ecdysozoa</taxon>
        <taxon>Arthropoda</taxon>
        <taxon>Hexapoda</taxon>
        <taxon>Insecta</taxon>
        <taxon>Pterygota</taxon>
        <taxon>Neoptera</taxon>
        <taxon>Endopterygota</taxon>
        <taxon>Lepidoptera</taxon>
        <taxon>Glossata</taxon>
        <taxon>Ditrysia</taxon>
        <taxon>Yponomeutoidea</taxon>
        <taxon>Plutellidae</taxon>
        <taxon>Plutella</taxon>
    </lineage>
</organism>
<keyword evidence="1" id="KW-0175">Coiled coil</keyword>
<feature type="region of interest" description="Disordered" evidence="2">
    <location>
        <begin position="207"/>
        <end position="285"/>
    </location>
</feature>